<proteinExistence type="predicted"/>
<gene>
    <name evidence="1" type="ORF">C5167_003456</name>
</gene>
<keyword evidence="2" id="KW-1185">Reference proteome</keyword>
<evidence type="ECO:0000313" key="2">
    <source>
        <dbReference type="Proteomes" id="UP000316621"/>
    </source>
</evidence>
<name>A0A4Y7L3L4_PAPSO</name>
<dbReference type="EMBL" id="CM010723">
    <property type="protein sequence ID" value="RZC79232.1"/>
    <property type="molecule type" value="Genomic_DNA"/>
</dbReference>
<dbReference type="AlphaFoldDB" id="A0A4Y7L3L4"/>
<dbReference type="Gramene" id="RZC79232">
    <property type="protein sequence ID" value="RZC79232"/>
    <property type="gene ID" value="C5167_003456"/>
</dbReference>
<reference evidence="1 2" key="1">
    <citation type="journal article" date="2018" name="Science">
        <title>The opium poppy genome and morphinan production.</title>
        <authorList>
            <person name="Guo L."/>
            <person name="Winzer T."/>
            <person name="Yang X."/>
            <person name="Li Y."/>
            <person name="Ning Z."/>
            <person name="He Z."/>
            <person name="Teodor R."/>
            <person name="Lu Y."/>
            <person name="Bowser T.A."/>
            <person name="Graham I.A."/>
            <person name="Ye K."/>
        </authorList>
    </citation>
    <scope>NUCLEOTIDE SEQUENCE [LARGE SCALE GENOMIC DNA]</scope>
    <source>
        <strain evidence="2">cv. HN1</strain>
        <tissue evidence="1">Leaves</tissue>
    </source>
</reference>
<organism evidence="1 2">
    <name type="scientific">Papaver somniferum</name>
    <name type="common">Opium poppy</name>
    <dbReference type="NCBI Taxonomy" id="3469"/>
    <lineage>
        <taxon>Eukaryota</taxon>
        <taxon>Viridiplantae</taxon>
        <taxon>Streptophyta</taxon>
        <taxon>Embryophyta</taxon>
        <taxon>Tracheophyta</taxon>
        <taxon>Spermatophyta</taxon>
        <taxon>Magnoliopsida</taxon>
        <taxon>Ranunculales</taxon>
        <taxon>Papaveraceae</taxon>
        <taxon>Papaveroideae</taxon>
        <taxon>Papaver</taxon>
    </lineage>
</organism>
<accession>A0A4Y7L3L4</accession>
<sequence>MQNLTVHLVEKELMELGPFGVERDNKIIIMNSWNNETYIKEKHGHYWETEMKCRFTCGGSKPEKPQNCS</sequence>
<dbReference type="Proteomes" id="UP000316621">
    <property type="component" value="Chromosome 9"/>
</dbReference>
<evidence type="ECO:0000313" key="1">
    <source>
        <dbReference type="EMBL" id="RZC79232.1"/>
    </source>
</evidence>
<protein>
    <submittedName>
        <fullName evidence="1">Uncharacterized protein</fullName>
    </submittedName>
</protein>